<dbReference type="PANTHER" id="PTHR36985:SF1">
    <property type="entry name" value="TRANSLOCATION AND ASSEMBLY MODULE SUBUNIT TAMB"/>
    <property type="match status" value="1"/>
</dbReference>
<dbReference type="GO" id="GO:0009306">
    <property type="term" value="P:protein secretion"/>
    <property type="evidence" value="ECO:0007669"/>
    <property type="project" value="InterPro"/>
</dbReference>
<comment type="caution">
    <text evidence="7">The sequence shown here is derived from an EMBL/GenBank/DDBJ whole genome shotgun (WGS) entry which is preliminary data.</text>
</comment>
<keyword evidence="3 5" id="KW-1133">Transmembrane helix</keyword>
<organism evidence="7">
    <name type="scientific">Rhizobium leguminosarum</name>
    <dbReference type="NCBI Taxonomy" id="384"/>
    <lineage>
        <taxon>Bacteria</taxon>
        <taxon>Pseudomonadati</taxon>
        <taxon>Pseudomonadota</taxon>
        <taxon>Alphaproteobacteria</taxon>
        <taxon>Hyphomicrobiales</taxon>
        <taxon>Rhizobiaceae</taxon>
        <taxon>Rhizobium/Agrobacterium group</taxon>
        <taxon>Rhizobium</taxon>
    </lineage>
</organism>
<dbReference type="PANTHER" id="PTHR36985">
    <property type="entry name" value="TRANSLOCATION AND ASSEMBLY MODULE SUBUNIT TAMB"/>
    <property type="match status" value="1"/>
</dbReference>
<dbReference type="GO" id="GO:0005886">
    <property type="term" value="C:plasma membrane"/>
    <property type="evidence" value="ECO:0007669"/>
    <property type="project" value="InterPro"/>
</dbReference>
<name>A0A179BYX6_RHILE</name>
<dbReference type="EMBL" id="LWBS01000022">
    <property type="protein sequence ID" value="OAP96907.1"/>
    <property type="molecule type" value="Genomic_DNA"/>
</dbReference>
<evidence type="ECO:0000259" key="6">
    <source>
        <dbReference type="Pfam" id="PF04357"/>
    </source>
</evidence>
<dbReference type="Pfam" id="PF04357">
    <property type="entry name" value="TamB"/>
    <property type="match status" value="1"/>
</dbReference>
<sequence>MQTLAKIVNWIVRLTGYAVGATLILAVVALAIFGFTSFGARIVTEKIASTLSNRDMTIEVREPQGLLTGGLRAAEISISDTRGVFAEIHGIAIDWNPLALLTGTFHAKRFEIEAINVLRKPVRTLPSRPGAENTGGFNLPIKVEIDRVALPDIKLAAPVAGRAFALAAEGSLSANGDGGEAVVNVSRHAVPDARLAADIAFAPAENRLRLKAQLSEPKGGLLAGFLGLPDSPAVNIDLDGQGPISDWKGKVQAALDGQQRAAIEARHQITEDGLHHLDLKGGGDLSSLLPSAFRPLFAGQTNIDLATTFDNHGKIDIQTGNIATGSVVIAASGTLDPAGNNSLNANLLGTSGPVDFRWPLAEGEARFLISGLNLALTGDAQAARLNVSGSLDTATLPQANIGNIKLTAKSDAFNLAARSGSVQLRLVAGDATFAEPNLNRAVQGPVTIASPLQISPSGIGFNGTTVESANINGGLNGSYRLADKALTGNLKLTIDPAALPAAVTSRFDGPISLESQVVGIIPSKFALSNLVLKSGTVEAAGNVALDGGMLNADLSGRLPDIGKLIPGASGGAGYALRVGGELPAISVTANLKAASLNMADRMLGNLNIDLSGLADPKAPQGRIAATGTIDGQPIGINGDISSQDGKMRIPALTADIGGNLLTGNVEFSPSLEPTGALTFDFPNVGLLAALGGQKAEGDLKGSLGVSSDSGRIALKLLATGGSIRRDTLAILKPDIDVTVSDLKALAANGTVKAEEVSAGTNKLAGLSLRFTKQQNHTDFDLDTAYDGNPVLAAGNIEAADGTMHLNLDRFSASPRNIPIELTAPTQVAIGGGAASLNGLTLKTGAGSVTVTGSAGETLKLDAGIHDLPAALANGFVPNLSAGGTISGTIAVTGTPAAPVADFKLDWKDATTGRTKGAGLAPLGITAGGKFADHKLDFDTTVSSDDGLSLKAAGNVALADPKAPVLDVNADILNLPARIANGFVPDLAAEGTITGKLAASGSLAAPTANFGLDWKSAATNQTRRAGLADLAVKASGKFADSKLDFDTVIGGANSLSLKANGNIAITGTTIGNVMVEAALANVPANIANSFVADLAAEGTISGKISASGSLSAPSADFDLNWKDAATSHTKRAGLAALGVTASGKLADNKLDFDTVIGGANSLSLTAKGNVAITGTTIGTVTVDAALANVPANIANSFVADLAAEGAISGHISANGSLSAPSADFDLNWKDAATSHTKRAGLAALGVTASGKLADNKLDFDTVIVGANSLSLTATGDVAITGTTIGNVKVEAALANIPANIANSFVPDLAAEGAISGTASTSGSLSAPAADFDLNWKDAATSHTKRAGLSALGVTASGKFAENKLDFNAAVSGDKDLSLKATGNVALAGKTIDSIKVDAEIAKLPASLANAFVPDLAAGGTISGTLSAAGTPTAPNADFKLDWTDAATSQTRSAHLSGLALAASGRFADNRLDFDANLGGQDGLSLKAMGNVAISGTSVKTLDVKADLANLPAGLANGFVPSLAAEGTVSGTASASGALPKPAVDFKLDWKNAATAQTKSSGLSDLSAAATGKFANDRVDFDANLAGKDGVLAKAKGGVTIAGTAIRDLSINADIPALPANIANAFVPGLGAEGTLSANAVTSGTPANPIVDFKLDWKDAATSHTKAAGLSRLALAATGKYAGDRLDFDANLTGGGGIALKAAGNLSIAGTSIRSVDVTANATNVPAGIANGFVPGLAAEGAVSATAKATGALSAPSVDFKVDWKNAATSQTKGASLSPFTIGASGKLAGNRLTVDTSLAGDAGMSLKGGGSVVITGNRAIDMRFTGNLPFAVLGAPLAQQGLVVDGVATVNLQIGGTAAAPVINGTVSTNGAKLVDVRRNLAVNNLAATVTFNGSQAVISRLSGNIGGGGTISASGTIGIQPAGGFPADISIKLDKAVYVDGTLVVSTVNGTLGLRGPIASATLSGKLRLDKTSITVPEKLPTSLREIDIRHKNAPRAVLAQLRDDGERKPGEKSSVITLDLEIDAPSHIFVRGRGIDAELGGLVTIRGTAAAPIVTGGFTMRRGRLTILNRRLDFSDKSRITFVGDLTPALDMEATSSSGTTTLTVDVAGLATDPAITFSSSPELPQDEVLAQLIFGQSMSKLSPVQIAQLADAVSQLAGNRSTSLFEGLRNQLGVDDFDVSTDSKGQTSVSVGRYLNDRTYFELQQGGSAGAKAVINLDVGRGVKLRGGAGGNGEGEAGIVYEREY</sequence>
<keyword evidence="2 5" id="KW-0812">Transmembrane</keyword>
<evidence type="ECO:0000256" key="5">
    <source>
        <dbReference type="SAM" id="Phobius"/>
    </source>
</evidence>
<evidence type="ECO:0000256" key="1">
    <source>
        <dbReference type="ARBA" id="ARBA00004167"/>
    </source>
</evidence>
<reference evidence="7" key="1">
    <citation type="submission" date="2016-04" db="EMBL/GenBank/DDBJ databases">
        <title>Fast-growing isolate from the root nodules of Vavilovia formosa.</title>
        <authorList>
            <person name="Kimeklis A."/>
            <person name="Safronova V."/>
            <person name="Belimov A."/>
            <person name="Andronov E."/>
        </authorList>
    </citation>
    <scope>NUCLEOTIDE SEQUENCE [LARGE SCALE GENOMIC DNA]</scope>
    <source>
        <strain evidence="7">Vaf-46</strain>
    </source>
</reference>
<evidence type="ECO:0000256" key="4">
    <source>
        <dbReference type="ARBA" id="ARBA00023136"/>
    </source>
</evidence>
<feature type="transmembrane region" description="Helical" evidence="5">
    <location>
        <begin position="12"/>
        <end position="35"/>
    </location>
</feature>
<evidence type="ECO:0000313" key="7">
    <source>
        <dbReference type="EMBL" id="OAP96907.1"/>
    </source>
</evidence>
<dbReference type="InterPro" id="IPR007452">
    <property type="entry name" value="TamB_C"/>
</dbReference>
<proteinExistence type="predicted"/>
<accession>A0A179BYX6</accession>
<evidence type="ECO:0000256" key="3">
    <source>
        <dbReference type="ARBA" id="ARBA00022989"/>
    </source>
</evidence>
<evidence type="ECO:0000256" key="2">
    <source>
        <dbReference type="ARBA" id="ARBA00022692"/>
    </source>
</evidence>
<feature type="domain" description="Translocation and assembly module TamB C-terminal" evidence="6">
    <location>
        <begin position="1900"/>
        <end position="2247"/>
    </location>
</feature>
<comment type="subcellular location">
    <subcellularLocation>
        <location evidence="1">Membrane</location>
        <topology evidence="1">Single-pass membrane protein</topology>
    </subcellularLocation>
</comment>
<keyword evidence="4 5" id="KW-0472">Membrane</keyword>
<protein>
    <submittedName>
        <fullName evidence="7">Filamentous hemagglutinin adherence factor</fullName>
    </submittedName>
</protein>
<gene>
    <name evidence="7" type="ORF">A4U53_12040</name>
</gene>